<proteinExistence type="predicted"/>
<dbReference type="EMBL" id="RSCL01000016">
    <property type="protein sequence ID" value="RUT02544.1"/>
    <property type="molecule type" value="Genomic_DNA"/>
</dbReference>
<reference evidence="2" key="2">
    <citation type="journal article" date="2019" name="Genome Biol. Evol.">
        <title>Day and night: Metabolic profiles and evolutionary relationships of six axenic non-marine cyanobacteria.</title>
        <authorList>
            <person name="Will S.E."/>
            <person name="Henke P."/>
            <person name="Boedeker C."/>
            <person name="Huang S."/>
            <person name="Brinkmann H."/>
            <person name="Rohde M."/>
            <person name="Jarek M."/>
            <person name="Friedl T."/>
            <person name="Seufert S."/>
            <person name="Schumacher M."/>
            <person name="Overmann J."/>
            <person name="Neumann-Schaal M."/>
            <person name="Petersen J."/>
        </authorList>
    </citation>
    <scope>NUCLEOTIDE SEQUENCE [LARGE SCALE GENOMIC DNA]</scope>
    <source>
        <strain evidence="2">PCC 7102</strain>
    </source>
</reference>
<dbReference type="InterPro" id="IPR007560">
    <property type="entry name" value="Restrct_endonuc_IV_Mrr"/>
</dbReference>
<dbReference type="RefSeq" id="WP_127084243.1">
    <property type="nucleotide sequence ID" value="NZ_RSCL01000016.1"/>
</dbReference>
<protein>
    <recommendedName>
        <fullName evidence="1">Restriction endonuclease type IV Mrr domain-containing protein</fullName>
    </recommendedName>
</protein>
<name>A0A433V8X8_9CYAN</name>
<evidence type="ECO:0000313" key="2">
    <source>
        <dbReference type="EMBL" id="RUT02544.1"/>
    </source>
</evidence>
<dbReference type="AlphaFoldDB" id="A0A433V8X8"/>
<dbReference type="SUPFAM" id="SSF52980">
    <property type="entry name" value="Restriction endonuclease-like"/>
    <property type="match status" value="1"/>
</dbReference>
<organism evidence="2 3">
    <name type="scientific">Dulcicalothrix desertica PCC 7102</name>
    <dbReference type="NCBI Taxonomy" id="232991"/>
    <lineage>
        <taxon>Bacteria</taxon>
        <taxon>Bacillati</taxon>
        <taxon>Cyanobacteriota</taxon>
        <taxon>Cyanophyceae</taxon>
        <taxon>Nostocales</taxon>
        <taxon>Calotrichaceae</taxon>
        <taxon>Dulcicalothrix</taxon>
    </lineage>
</organism>
<dbReference type="InterPro" id="IPR011335">
    <property type="entry name" value="Restrct_endonuc-II-like"/>
</dbReference>
<reference evidence="2" key="1">
    <citation type="submission" date="2018-12" db="EMBL/GenBank/DDBJ databases">
        <authorList>
            <person name="Will S."/>
            <person name="Neumann-Schaal M."/>
            <person name="Henke P."/>
        </authorList>
    </citation>
    <scope>NUCLEOTIDE SEQUENCE</scope>
    <source>
        <strain evidence="2">PCC 7102</strain>
    </source>
</reference>
<evidence type="ECO:0000259" key="1">
    <source>
        <dbReference type="Pfam" id="PF04471"/>
    </source>
</evidence>
<dbReference type="GO" id="GO:0009307">
    <property type="term" value="P:DNA restriction-modification system"/>
    <property type="evidence" value="ECO:0007669"/>
    <property type="project" value="InterPro"/>
</dbReference>
<feature type="domain" description="Restriction endonuclease type IV Mrr" evidence="1">
    <location>
        <begin position="37"/>
        <end position="147"/>
    </location>
</feature>
<keyword evidence="3" id="KW-1185">Reference proteome</keyword>
<accession>A0A433V8X8</accession>
<sequence>MPTGAEYEARIKTYNLDDLIRLWSQIQAGDTPDWDAGKALEYLIIRAFQLEGAEVLYPYSVRIDEEEELEQIDGAIYSDGLNCLVECKDTSAKVNVEPIAKLRNQLLRRPVAAIGCVFSRNGFTDAAATLAKYIAPQTILLWEQGEIYYCLQNQFMRLALLKKYRYCVEQGVPNYYINRRLP</sequence>
<dbReference type="GO" id="GO:0004519">
    <property type="term" value="F:endonuclease activity"/>
    <property type="evidence" value="ECO:0007669"/>
    <property type="project" value="InterPro"/>
</dbReference>
<evidence type="ECO:0000313" key="3">
    <source>
        <dbReference type="Proteomes" id="UP000271624"/>
    </source>
</evidence>
<dbReference type="GO" id="GO:0003677">
    <property type="term" value="F:DNA binding"/>
    <property type="evidence" value="ECO:0007669"/>
    <property type="project" value="InterPro"/>
</dbReference>
<gene>
    <name evidence="2" type="ORF">DSM106972_060220</name>
</gene>
<dbReference type="Proteomes" id="UP000271624">
    <property type="component" value="Unassembled WGS sequence"/>
</dbReference>
<comment type="caution">
    <text evidence="2">The sequence shown here is derived from an EMBL/GenBank/DDBJ whole genome shotgun (WGS) entry which is preliminary data.</text>
</comment>
<dbReference type="OrthoDB" id="483959at2"/>
<dbReference type="Pfam" id="PF04471">
    <property type="entry name" value="Mrr_cat"/>
    <property type="match status" value="1"/>
</dbReference>